<name>A0A1G5NJ11_AFIMA</name>
<feature type="transmembrane region" description="Helical" evidence="5">
    <location>
        <begin position="58"/>
        <end position="78"/>
    </location>
</feature>
<dbReference type="GO" id="GO:0016020">
    <property type="term" value="C:membrane"/>
    <property type="evidence" value="ECO:0007669"/>
    <property type="project" value="UniProtKB-SubCell"/>
</dbReference>
<keyword evidence="3 5" id="KW-1133">Transmembrane helix</keyword>
<keyword evidence="2 5" id="KW-0812">Transmembrane</keyword>
<evidence type="ECO:0000259" key="6">
    <source>
        <dbReference type="Pfam" id="PF01545"/>
    </source>
</evidence>
<dbReference type="InterPro" id="IPR058533">
    <property type="entry name" value="Cation_efflux_TM"/>
</dbReference>
<feature type="transmembrane region" description="Helical" evidence="5">
    <location>
        <begin position="90"/>
        <end position="109"/>
    </location>
</feature>
<evidence type="ECO:0000313" key="8">
    <source>
        <dbReference type="Proteomes" id="UP000199347"/>
    </source>
</evidence>
<dbReference type="Pfam" id="PF01545">
    <property type="entry name" value="Cation_efflux"/>
    <property type="match status" value="1"/>
</dbReference>
<evidence type="ECO:0000256" key="4">
    <source>
        <dbReference type="ARBA" id="ARBA00023136"/>
    </source>
</evidence>
<dbReference type="RefSeq" id="WP_092812188.1">
    <property type="nucleotide sequence ID" value="NZ_FMVW01000004.1"/>
</dbReference>
<dbReference type="InterPro" id="IPR027469">
    <property type="entry name" value="Cation_efflux_TMD_sf"/>
</dbReference>
<feature type="transmembrane region" description="Helical" evidence="5">
    <location>
        <begin position="24"/>
        <end position="46"/>
    </location>
</feature>
<organism evidence="7 8">
    <name type="scientific">Afifella marina DSM 2698</name>
    <dbReference type="NCBI Taxonomy" id="1120955"/>
    <lineage>
        <taxon>Bacteria</taxon>
        <taxon>Pseudomonadati</taxon>
        <taxon>Pseudomonadota</taxon>
        <taxon>Alphaproteobacteria</taxon>
        <taxon>Hyphomicrobiales</taxon>
        <taxon>Afifellaceae</taxon>
        <taxon>Afifella</taxon>
    </lineage>
</organism>
<accession>A0A1G5NJ11</accession>
<keyword evidence="8" id="KW-1185">Reference proteome</keyword>
<evidence type="ECO:0000256" key="2">
    <source>
        <dbReference type="ARBA" id="ARBA00022692"/>
    </source>
</evidence>
<keyword evidence="4 5" id="KW-0472">Membrane</keyword>
<proteinExistence type="predicted"/>
<dbReference type="AlphaFoldDB" id="A0A1G5NJ11"/>
<gene>
    <name evidence="7" type="ORF">SAMN03080610_02005</name>
</gene>
<feature type="transmembrane region" description="Helical" evidence="5">
    <location>
        <begin position="178"/>
        <end position="200"/>
    </location>
</feature>
<dbReference type="Proteomes" id="UP000199347">
    <property type="component" value="Unassembled WGS sequence"/>
</dbReference>
<evidence type="ECO:0000256" key="5">
    <source>
        <dbReference type="SAM" id="Phobius"/>
    </source>
</evidence>
<dbReference type="SUPFAM" id="SSF161111">
    <property type="entry name" value="Cation efflux protein transmembrane domain-like"/>
    <property type="match status" value="1"/>
</dbReference>
<protein>
    <submittedName>
        <fullName evidence="7">Cation efflux family protein</fullName>
    </submittedName>
</protein>
<dbReference type="GO" id="GO:0008324">
    <property type="term" value="F:monoatomic cation transmembrane transporter activity"/>
    <property type="evidence" value="ECO:0007669"/>
    <property type="project" value="InterPro"/>
</dbReference>
<dbReference type="STRING" id="1120955.SAMN03080610_02005"/>
<evidence type="ECO:0000256" key="3">
    <source>
        <dbReference type="ARBA" id="ARBA00022989"/>
    </source>
</evidence>
<sequence length="213" mass="22191">MSGCCQDECCGSAIRGDDGRFARLLWIALVVNAGMFVVEAGAGFAAGSLSLQADSLDFLGDAGNYAVSLMVVASAPAVRAKAALLKGATMGLFGLWIVTATIWHAFNAVPPDPLTMSWVGLLALIANLGVAALLWAYRGGDANMRSVWLCSRNDAISNLVVLVAAAGVFGTQTAWPDLIVAAIMASLALQAATMIVRHALLELQEDAREQKPA</sequence>
<dbReference type="EMBL" id="FMVW01000004">
    <property type="protein sequence ID" value="SCZ36570.1"/>
    <property type="molecule type" value="Genomic_DNA"/>
</dbReference>
<reference evidence="7 8" key="1">
    <citation type="submission" date="2016-10" db="EMBL/GenBank/DDBJ databases">
        <authorList>
            <person name="de Groot N.N."/>
        </authorList>
    </citation>
    <scope>NUCLEOTIDE SEQUENCE [LARGE SCALE GENOMIC DNA]</scope>
    <source>
        <strain evidence="7 8">DSM 2698</strain>
    </source>
</reference>
<comment type="subcellular location">
    <subcellularLocation>
        <location evidence="1">Membrane</location>
        <topology evidence="1">Multi-pass membrane protein</topology>
    </subcellularLocation>
</comment>
<evidence type="ECO:0000313" key="7">
    <source>
        <dbReference type="EMBL" id="SCZ36570.1"/>
    </source>
</evidence>
<dbReference type="Gene3D" id="1.20.1510.10">
    <property type="entry name" value="Cation efflux protein transmembrane domain"/>
    <property type="match status" value="1"/>
</dbReference>
<feature type="transmembrane region" description="Helical" evidence="5">
    <location>
        <begin position="115"/>
        <end position="135"/>
    </location>
</feature>
<dbReference type="OrthoDB" id="9799649at2"/>
<feature type="transmembrane region" description="Helical" evidence="5">
    <location>
        <begin position="155"/>
        <end position="172"/>
    </location>
</feature>
<feature type="domain" description="Cation efflux protein transmembrane" evidence="6">
    <location>
        <begin position="25"/>
        <end position="203"/>
    </location>
</feature>
<evidence type="ECO:0000256" key="1">
    <source>
        <dbReference type="ARBA" id="ARBA00004141"/>
    </source>
</evidence>